<feature type="non-terminal residue" evidence="2">
    <location>
        <position position="1"/>
    </location>
</feature>
<dbReference type="AlphaFoldDB" id="A0AAN4ZJ39"/>
<sequence>CSHRQWRRRTSSCRAHSASTDTHAERSEWRRRGCTRLGSCSPSHRTSRRTCPTGCFHSQRDPTYPGTPSQLLLVDRVEGFPCRAGFHPEGNSSFLLER</sequence>
<proteinExistence type="predicted"/>
<comment type="caution">
    <text evidence="2">The sequence shown here is derived from an EMBL/GenBank/DDBJ whole genome shotgun (WGS) entry which is preliminary data.</text>
</comment>
<name>A0AAN4ZJ39_9BILA</name>
<protein>
    <submittedName>
        <fullName evidence="2">Uncharacterized protein</fullName>
    </submittedName>
</protein>
<feature type="compositionally biased region" description="Basic residues" evidence="1">
    <location>
        <begin position="1"/>
        <end position="11"/>
    </location>
</feature>
<evidence type="ECO:0000313" key="2">
    <source>
        <dbReference type="EMBL" id="GMR38605.1"/>
    </source>
</evidence>
<accession>A0AAN4ZJ39</accession>
<reference evidence="3" key="1">
    <citation type="submission" date="2022-10" db="EMBL/GenBank/DDBJ databases">
        <title>Genome assembly of Pristionchus species.</title>
        <authorList>
            <person name="Yoshida K."/>
            <person name="Sommer R.J."/>
        </authorList>
    </citation>
    <scope>NUCLEOTIDE SEQUENCE [LARGE SCALE GENOMIC DNA]</scope>
    <source>
        <strain evidence="3">RS5460</strain>
    </source>
</reference>
<feature type="compositionally biased region" description="Polar residues" evidence="1">
    <location>
        <begin position="12"/>
        <end position="21"/>
    </location>
</feature>
<gene>
    <name evidence="2" type="ORF">PMAYCL1PPCAC_08800</name>
</gene>
<organism evidence="2 3">
    <name type="scientific">Pristionchus mayeri</name>
    <dbReference type="NCBI Taxonomy" id="1317129"/>
    <lineage>
        <taxon>Eukaryota</taxon>
        <taxon>Metazoa</taxon>
        <taxon>Ecdysozoa</taxon>
        <taxon>Nematoda</taxon>
        <taxon>Chromadorea</taxon>
        <taxon>Rhabditida</taxon>
        <taxon>Rhabditina</taxon>
        <taxon>Diplogasteromorpha</taxon>
        <taxon>Diplogasteroidea</taxon>
        <taxon>Neodiplogasteridae</taxon>
        <taxon>Pristionchus</taxon>
    </lineage>
</organism>
<keyword evidence="3" id="KW-1185">Reference proteome</keyword>
<feature type="region of interest" description="Disordered" evidence="1">
    <location>
        <begin position="1"/>
        <end position="27"/>
    </location>
</feature>
<feature type="non-terminal residue" evidence="2">
    <location>
        <position position="98"/>
    </location>
</feature>
<evidence type="ECO:0000256" key="1">
    <source>
        <dbReference type="SAM" id="MobiDB-lite"/>
    </source>
</evidence>
<evidence type="ECO:0000313" key="3">
    <source>
        <dbReference type="Proteomes" id="UP001328107"/>
    </source>
</evidence>
<dbReference type="Proteomes" id="UP001328107">
    <property type="component" value="Unassembled WGS sequence"/>
</dbReference>
<dbReference type="EMBL" id="BTRK01000002">
    <property type="protein sequence ID" value="GMR38605.1"/>
    <property type="molecule type" value="Genomic_DNA"/>
</dbReference>